<dbReference type="EMBL" id="JAHRIP010040538">
    <property type="protein sequence ID" value="MEQ2296727.1"/>
    <property type="molecule type" value="Genomic_DNA"/>
</dbReference>
<name>A0ABV0YS92_9TELE</name>
<proteinExistence type="predicted"/>
<comment type="caution">
    <text evidence="1">The sequence shown here is derived from an EMBL/GenBank/DDBJ whole genome shotgun (WGS) entry which is preliminary data.</text>
</comment>
<organism evidence="1 2">
    <name type="scientific">Ameca splendens</name>
    <dbReference type="NCBI Taxonomy" id="208324"/>
    <lineage>
        <taxon>Eukaryota</taxon>
        <taxon>Metazoa</taxon>
        <taxon>Chordata</taxon>
        <taxon>Craniata</taxon>
        <taxon>Vertebrata</taxon>
        <taxon>Euteleostomi</taxon>
        <taxon>Actinopterygii</taxon>
        <taxon>Neopterygii</taxon>
        <taxon>Teleostei</taxon>
        <taxon>Neoteleostei</taxon>
        <taxon>Acanthomorphata</taxon>
        <taxon>Ovalentaria</taxon>
        <taxon>Atherinomorphae</taxon>
        <taxon>Cyprinodontiformes</taxon>
        <taxon>Goodeidae</taxon>
        <taxon>Ameca</taxon>
    </lineage>
</organism>
<protein>
    <submittedName>
        <fullName evidence="1">Uncharacterized protein</fullName>
    </submittedName>
</protein>
<gene>
    <name evidence="1" type="ORF">AMECASPLE_027507</name>
</gene>
<dbReference type="Proteomes" id="UP001469553">
    <property type="component" value="Unassembled WGS sequence"/>
</dbReference>
<reference evidence="1 2" key="1">
    <citation type="submission" date="2021-06" db="EMBL/GenBank/DDBJ databases">
        <authorList>
            <person name="Palmer J.M."/>
        </authorList>
    </citation>
    <scope>NUCLEOTIDE SEQUENCE [LARGE SCALE GENOMIC DNA]</scope>
    <source>
        <strain evidence="1 2">AS_MEX2019</strain>
        <tissue evidence="1">Muscle</tissue>
    </source>
</reference>
<accession>A0ABV0YS92</accession>
<evidence type="ECO:0000313" key="2">
    <source>
        <dbReference type="Proteomes" id="UP001469553"/>
    </source>
</evidence>
<keyword evidence="2" id="KW-1185">Reference proteome</keyword>
<evidence type="ECO:0000313" key="1">
    <source>
        <dbReference type="EMBL" id="MEQ2296727.1"/>
    </source>
</evidence>
<sequence>MQHIAGNTEGPQLPQEVQSGLSFHVDGFTVASLLQSVVQVNTEVFILLHHLHFSHDGNSVSIYSRLSENLQSYSFIHIQDEMIFPHLATKRSTSSLYSSSCPSLIHTMTPESSEYFCR</sequence>